<accession>A0A2K1IB97</accession>
<dbReference type="Proteomes" id="UP000006727">
    <property type="component" value="Chromosome 27"/>
</dbReference>
<sequence length="32" mass="3606">MMHNYFCTGGVAINLPSGWIDTCLDFCKNQLL</sequence>
<evidence type="ECO:0000313" key="1">
    <source>
        <dbReference type="EMBL" id="PNR26527.1"/>
    </source>
</evidence>
<proteinExistence type="predicted"/>
<evidence type="ECO:0000313" key="3">
    <source>
        <dbReference type="Proteomes" id="UP000006727"/>
    </source>
</evidence>
<protein>
    <submittedName>
        <fullName evidence="1 2">Uncharacterized protein</fullName>
    </submittedName>
</protein>
<reference evidence="1 3" key="1">
    <citation type="journal article" date="2008" name="Science">
        <title>The Physcomitrella genome reveals evolutionary insights into the conquest of land by plants.</title>
        <authorList>
            <person name="Rensing S."/>
            <person name="Lang D."/>
            <person name="Zimmer A."/>
            <person name="Terry A."/>
            <person name="Salamov A."/>
            <person name="Shapiro H."/>
            <person name="Nishiyama T."/>
            <person name="Perroud P.-F."/>
            <person name="Lindquist E."/>
            <person name="Kamisugi Y."/>
            <person name="Tanahashi T."/>
            <person name="Sakakibara K."/>
            <person name="Fujita T."/>
            <person name="Oishi K."/>
            <person name="Shin-I T."/>
            <person name="Kuroki Y."/>
            <person name="Toyoda A."/>
            <person name="Suzuki Y."/>
            <person name="Hashimoto A."/>
            <person name="Yamaguchi K."/>
            <person name="Sugano A."/>
            <person name="Kohara Y."/>
            <person name="Fujiyama A."/>
            <person name="Anterola A."/>
            <person name="Aoki S."/>
            <person name="Ashton N."/>
            <person name="Barbazuk W.B."/>
            <person name="Barker E."/>
            <person name="Bennetzen J."/>
            <person name="Bezanilla M."/>
            <person name="Blankenship R."/>
            <person name="Cho S.H."/>
            <person name="Dutcher S."/>
            <person name="Estelle M."/>
            <person name="Fawcett J.A."/>
            <person name="Gundlach H."/>
            <person name="Hanada K."/>
            <person name="Heyl A."/>
            <person name="Hicks K.A."/>
            <person name="Hugh J."/>
            <person name="Lohr M."/>
            <person name="Mayer K."/>
            <person name="Melkozernov A."/>
            <person name="Murata T."/>
            <person name="Nelson D."/>
            <person name="Pils B."/>
            <person name="Prigge M."/>
            <person name="Reiss B."/>
            <person name="Renner T."/>
            <person name="Rombauts S."/>
            <person name="Rushton P."/>
            <person name="Sanderfoot A."/>
            <person name="Schween G."/>
            <person name="Shiu S.-H."/>
            <person name="Stueber K."/>
            <person name="Theodoulou F.L."/>
            <person name="Tu H."/>
            <person name="Van de Peer Y."/>
            <person name="Verrier P.J."/>
            <person name="Waters E."/>
            <person name="Wood A."/>
            <person name="Yang L."/>
            <person name="Cove D."/>
            <person name="Cuming A."/>
            <person name="Hasebe M."/>
            <person name="Lucas S."/>
            <person name="Mishler D.B."/>
            <person name="Reski R."/>
            <person name="Grigoriev I."/>
            <person name="Quatrano R.S."/>
            <person name="Boore J.L."/>
        </authorList>
    </citation>
    <scope>NUCLEOTIDE SEQUENCE [LARGE SCALE GENOMIC DNA]</scope>
    <source>
        <strain evidence="2 3">cv. Gransden 2004</strain>
    </source>
</reference>
<dbReference type="AlphaFoldDB" id="A0A2K1IB97"/>
<keyword evidence="3" id="KW-1185">Reference proteome</keyword>
<dbReference type="InParanoid" id="A0A2K1IB97"/>
<organism evidence="1">
    <name type="scientific">Physcomitrium patens</name>
    <name type="common">Spreading-leaved earth moss</name>
    <name type="synonym">Physcomitrella patens</name>
    <dbReference type="NCBI Taxonomy" id="3218"/>
    <lineage>
        <taxon>Eukaryota</taxon>
        <taxon>Viridiplantae</taxon>
        <taxon>Streptophyta</taxon>
        <taxon>Embryophyta</taxon>
        <taxon>Bryophyta</taxon>
        <taxon>Bryophytina</taxon>
        <taxon>Bryopsida</taxon>
        <taxon>Funariidae</taxon>
        <taxon>Funariales</taxon>
        <taxon>Funariaceae</taxon>
        <taxon>Physcomitrium</taxon>
    </lineage>
</organism>
<reference evidence="2" key="3">
    <citation type="submission" date="2020-12" db="UniProtKB">
        <authorList>
            <consortium name="EnsemblPlants"/>
        </authorList>
    </citation>
    <scope>IDENTIFICATION</scope>
</reference>
<evidence type="ECO:0000313" key="2">
    <source>
        <dbReference type="EnsemblPlants" id="PAC:32951954.CDS.1"/>
    </source>
</evidence>
<dbReference type="STRING" id="3218.A0A2K1IB97"/>
<name>A0A2K1IB97_PHYPA</name>
<dbReference type="EnsemblPlants" id="Pp3c27_8750V3.1">
    <property type="protein sequence ID" value="PAC:32951954.CDS.1"/>
    <property type="gene ID" value="Pp3c27_8750"/>
</dbReference>
<dbReference type="EMBL" id="ABEU02000027">
    <property type="protein sequence ID" value="PNR26527.1"/>
    <property type="molecule type" value="Genomic_DNA"/>
</dbReference>
<reference evidence="1 3" key="2">
    <citation type="journal article" date="2018" name="Plant J.">
        <title>The Physcomitrella patens chromosome-scale assembly reveals moss genome structure and evolution.</title>
        <authorList>
            <person name="Lang D."/>
            <person name="Ullrich K.K."/>
            <person name="Murat F."/>
            <person name="Fuchs J."/>
            <person name="Jenkins J."/>
            <person name="Haas F.B."/>
            <person name="Piednoel M."/>
            <person name="Gundlach H."/>
            <person name="Van Bel M."/>
            <person name="Meyberg R."/>
            <person name="Vives C."/>
            <person name="Morata J."/>
            <person name="Symeonidi A."/>
            <person name="Hiss M."/>
            <person name="Muchero W."/>
            <person name="Kamisugi Y."/>
            <person name="Saleh O."/>
            <person name="Blanc G."/>
            <person name="Decker E.L."/>
            <person name="van Gessel N."/>
            <person name="Grimwood J."/>
            <person name="Hayes R.D."/>
            <person name="Graham S.W."/>
            <person name="Gunter L.E."/>
            <person name="McDaniel S.F."/>
            <person name="Hoernstein S.N.W."/>
            <person name="Larsson A."/>
            <person name="Li F.W."/>
            <person name="Perroud P.F."/>
            <person name="Phillips J."/>
            <person name="Ranjan P."/>
            <person name="Rokshar D.S."/>
            <person name="Rothfels C.J."/>
            <person name="Schneider L."/>
            <person name="Shu S."/>
            <person name="Stevenson D.W."/>
            <person name="Thummler F."/>
            <person name="Tillich M."/>
            <person name="Villarreal Aguilar J.C."/>
            <person name="Widiez T."/>
            <person name="Wong G.K."/>
            <person name="Wymore A."/>
            <person name="Zhang Y."/>
            <person name="Zimmer A.D."/>
            <person name="Quatrano R.S."/>
            <person name="Mayer K.F.X."/>
            <person name="Goodstein D."/>
            <person name="Casacuberta J.M."/>
            <person name="Vandepoele K."/>
            <person name="Reski R."/>
            <person name="Cuming A.C."/>
            <person name="Tuskan G.A."/>
            <person name="Maumus F."/>
            <person name="Salse J."/>
            <person name="Schmutz J."/>
            <person name="Rensing S.A."/>
        </authorList>
    </citation>
    <scope>NUCLEOTIDE SEQUENCE [LARGE SCALE GENOMIC DNA]</scope>
    <source>
        <strain evidence="2 3">cv. Gransden 2004</strain>
    </source>
</reference>
<gene>
    <name evidence="1" type="ORF">PHYPA_031102</name>
</gene>
<dbReference type="Gramene" id="Pp3c27_8750V3.1">
    <property type="protein sequence ID" value="PAC:32951954.CDS.1"/>
    <property type="gene ID" value="Pp3c27_8750"/>
</dbReference>